<dbReference type="SUPFAM" id="SSF52343">
    <property type="entry name" value="Ferredoxin reductase-like, C-terminal NADP-linked domain"/>
    <property type="match status" value="1"/>
</dbReference>
<reference evidence="15 16" key="1">
    <citation type="journal article" date="2011" name="Proc. Natl. Acad. Sci. U.S.A.">
        <title>Evolutionary erosion of yeast sex chromosomes by mating-type switching accidents.</title>
        <authorList>
            <person name="Gordon J.L."/>
            <person name="Armisen D."/>
            <person name="Proux-Wera E."/>
            <person name="Oheigeartaigh S.S."/>
            <person name="Byrne K.P."/>
            <person name="Wolfe K.H."/>
        </authorList>
    </citation>
    <scope>NUCLEOTIDE SEQUENCE [LARGE SCALE GENOMIC DNA]</scope>
    <source>
        <strain evidence="16">ATCC 22294 / BCRC 22015 / CBS 2517 / CECT 1963 / NBRC 1671 / NRRL Y-8276</strain>
    </source>
</reference>
<dbReference type="FunFam" id="2.40.30.10:FF:000069">
    <property type="entry name" value="NADH-cytochrome b5 reductase"/>
    <property type="match status" value="1"/>
</dbReference>
<dbReference type="InterPro" id="IPR017927">
    <property type="entry name" value="FAD-bd_FR_type"/>
</dbReference>
<dbReference type="Pfam" id="PF00970">
    <property type="entry name" value="FAD_binding_6"/>
    <property type="match status" value="1"/>
</dbReference>
<dbReference type="InterPro" id="IPR001709">
    <property type="entry name" value="Flavoprot_Pyr_Nucl_cyt_Rdtase"/>
</dbReference>
<dbReference type="PRINTS" id="PR00371">
    <property type="entry name" value="FPNCR"/>
</dbReference>
<evidence type="ECO:0000256" key="6">
    <source>
        <dbReference type="ARBA" id="ARBA00022827"/>
    </source>
</evidence>
<dbReference type="Gene3D" id="2.40.30.10">
    <property type="entry name" value="Translation factors"/>
    <property type="match status" value="1"/>
</dbReference>
<evidence type="ECO:0000256" key="5">
    <source>
        <dbReference type="ARBA" id="ARBA00022692"/>
    </source>
</evidence>
<dbReference type="CDD" id="cd06183">
    <property type="entry name" value="cyt_b5_reduct_like"/>
    <property type="match status" value="1"/>
</dbReference>
<evidence type="ECO:0000256" key="11">
    <source>
        <dbReference type="PIRSR" id="PIRSR601834-1"/>
    </source>
</evidence>
<feature type="transmembrane region" description="Helical" evidence="13">
    <location>
        <begin position="42"/>
        <end position="61"/>
    </location>
</feature>
<dbReference type="eggNOG" id="KOG0534">
    <property type="taxonomic scope" value="Eukaryota"/>
</dbReference>
<sequence>MDQLEDNTHNILDEPLHGIVIPSGLFITGILLMTYMSSDKRILFALPVLFSVVLTRFISAYQRRQSLFKDRWTQLELEDQTLVSKNTAIYRFKLKTKLESLDIPAGHHVAVKMNIDGKDEIRYYNPISSKLAKGYVDLMVKSYPNGKVSKQFASLTTGSLVDFMGPMGQFHYKPNSSKELAIVAGGSGITPILQVLNEIITVPEDVTKVSIIYANVTENDILLKDELDEICFKYPNVRIHYVLDKPKYAEAWRGDVGFVTKEQMQQYLPLPNPDNRLLICGPEQMESLVLKYAEELGWNCPVTNRSNADDQVFVFN</sequence>
<dbReference type="Gene3D" id="3.40.50.80">
    <property type="entry name" value="Nucleotide-binding domain of ferredoxin-NADP reductase (FNR) module"/>
    <property type="match status" value="1"/>
</dbReference>
<name>H2AMX9_KAZAF</name>
<evidence type="ECO:0000256" key="7">
    <source>
        <dbReference type="ARBA" id="ARBA00022989"/>
    </source>
</evidence>
<feature type="binding site" evidence="11">
    <location>
        <position position="149"/>
    </location>
    <ligand>
        <name>FAD</name>
        <dbReference type="ChEBI" id="CHEBI:57692"/>
    </ligand>
</feature>
<dbReference type="GO" id="GO:0090524">
    <property type="term" value="F:cytochrome-b5 reductase activity, acting on NADH"/>
    <property type="evidence" value="ECO:0007669"/>
    <property type="project" value="UniProtKB-EC"/>
</dbReference>
<feature type="binding site" evidence="11">
    <location>
        <position position="190"/>
    </location>
    <ligand>
        <name>FAD</name>
        <dbReference type="ChEBI" id="CHEBI:57692"/>
    </ligand>
</feature>
<feature type="binding site" evidence="11">
    <location>
        <position position="147"/>
    </location>
    <ligand>
        <name>FAD</name>
        <dbReference type="ChEBI" id="CHEBI:57692"/>
    </ligand>
</feature>
<protein>
    <recommendedName>
        <fullName evidence="12">NADH-cytochrome b5 reductase</fullName>
        <ecNumber evidence="12">1.6.2.2</ecNumber>
    </recommendedName>
</protein>
<comment type="subcellular location">
    <subcellularLocation>
        <location evidence="2">Membrane</location>
    </subcellularLocation>
</comment>
<dbReference type="PANTHER" id="PTHR19370">
    <property type="entry name" value="NADH-CYTOCHROME B5 REDUCTASE"/>
    <property type="match status" value="1"/>
</dbReference>
<evidence type="ECO:0000256" key="8">
    <source>
        <dbReference type="ARBA" id="ARBA00023002"/>
    </source>
</evidence>
<dbReference type="PANTHER" id="PTHR19370:SF143">
    <property type="entry name" value="PLASMA MEMBRANE-ASSOCIATED COENZYME Q6 REDUCTASE PGA3"/>
    <property type="match status" value="1"/>
</dbReference>
<evidence type="ECO:0000256" key="12">
    <source>
        <dbReference type="RuleBase" id="RU361226"/>
    </source>
</evidence>
<evidence type="ECO:0000256" key="10">
    <source>
        <dbReference type="ARBA" id="ARBA00023136"/>
    </source>
</evidence>
<dbReference type="EC" id="1.6.2.2" evidence="12"/>
<dbReference type="InterPro" id="IPR039261">
    <property type="entry name" value="FNR_nucleotide-bd"/>
</dbReference>
<accession>H2AMX9</accession>
<keyword evidence="10 13" id="KW-0472">Membrane</keyword>
<evidence type="ECO:0000256" key="3">
    <source>
        <dbReference type="ARBA" id="ARBA00006105"/>
    </source>
</evidence>
<dbReference type="InterPro" id="IPR008333">
    <property type="entry name" value="Cbr1-like_FAD-bd_dom"/>
</dbReference>
<evidence type="ECO:0000256" key="4">
    <source>
        <dbReference type="ARBA" id="ARBA00022630"/>
    </source>
</evidence>
<dbReference type="FunFam" id="3.40.50.80:FF:000009">
    <property type="entry name" value="NADH-cytochrome b5 reductase"/>
    <property type="match status" value="1"/>
</dbReference>
<feature type="binding site" evidence="11">
    <location>
        <position position="122"/>
    </location>
    <ligand>
        <name>FAD</name>
        <dbReference type="ChEBI" id="CHEBI:57692"/>
    </ligand>
</feature>
<dbReference type="InterPro" id="IPR017938">
    <property type="entry name" value="Riboflavin_synthase-like_b-brl"/>
</dbReference>
<dbReference type="Pfam" id="PF00175">
    <property type="entry name" value="NAD_binding_1"/>
    <property type="match status" value="1"/>
</dbReference>
<feature type="binding site" evidence="11">
    <location>
        <position position="124"/>
    </location>
    <ligand>
        <name>FAD</name>
        <dbReference type="ChEBI" id="CHEBI:57692"/>
    </ligand>
</feature>
<dbReference type="GO" id="GO:0015031">
    <property type="term" value="P:protein transport"/>
    <property type="evidence" value="ECO:0007669"/>
    <property type="project" value="EnsemblFungi"/>
</dbReference>
<dbReference type="SUPFAM" id="SSF63380">
    <property type="entry name" value="Riboflavin synthase domain-like"/>
    <property type="match status" value="1"/>
</dbReference>
<dbReference type="InterPro" id="IPR001433">
    <property type="entry name" value="OxRdtase_FAD/NAD-bd"/>
</dbReference>
<feature type="domain" description="FAD-binding FR-type" evidence="14">
    <location>
        <begin position="70"/>
        <end position="173"/>
    </location>
</feature>
<dbReference type="PROSITE" id="PS51384">
    <property type="entry name" value="FAD_FR"/>
    <property type="match status" value="1"/>
</dbReference>
<dbReference type="Proteomes" id="UP000005220">
    <property type="component" value="Chromosome 1"/>
</dbReference>
<keyword evidence="6 11" id="KW-0274">FAD</keyword>
<evidence type="ECO:0000256" key="9">
    <source>
        <dbReference type="ARBA" id="ARBA00023027"/>
    </source>
</evidence>
<comment type="catalytic activity">
    <reaction evidence="12">
        <text>2 Fe(III)-[cytochrome b5] + NADH = 2 Fe(II)-[cytochrome b5] + NAD(+) + H(+)</text>
        <dbReference type="Rhea" id="RHEA:46680"/>
        <dbReference type="Rhea" id="RHEA-COMP:10438"/>
        <dbReference type="Rhea" id="RHEA-COMP:10439"/>
        <dbReference type="ChEBI" id="CHEBI:15378"/>
        <dbReference type="ChEBI" id="CHEBI:29033"/>
        <dbReference type="ChEBI" id="CHEBI:29034"/>
        <dbReference type="ChEBI" id="CHEBI:57540"/>
        <dbReference type="ChEBI" id="CHEBI:57945"/>
        <dbReference type="EC" id="1.6.2.2"/>
    </reaction>
</comment>
<gene>
    <name evidence="15" type="primary">KAFR0A02930</name>
    <name evidence="15" type="ORF">KAFR_0A02930</name>
</gene>
<keyword evidence="8 12" id="KW-0560">Oxidoreductase</keyword>
<proteinExistence type="inferred from homology"/>
<keyword evidence="5 13" id="KW-0812">Transmembrane</keyword>
<dbReference type="InParanoid" id="H2AMX9"/>
<dbReference type="AlphaFoldDB" id="H2AMX9"/>
<dbReference type="OrthoDB" id="432685at2759"/>
<dbReference type="HOGENOM" id="CLU_003827_9_0_1"/>
<evidence type="ECO:0000313" key="15">
    <source>
        <dbReference type="EMBL" id="CCF55729.1"/>
    </source>
</evidence>
<comment type="cofactor">
    <cofactor evidence="1 11 12">
        <name>FAD</name>
        <dbReference type="ChEBI" id="CHEBI:57692"/>
    </cofactor>
</comment>
<keyword evidence="7 13" id="KW-1133">Transmembrane helix</keyword>
<feature type="transmembrane region" description="Helical" evidence="13">
    <location>
        <begin position="16"/>
        <end position="35"/>
    </location>
</feature>
<feature type="binding site" evidence="11">
    <location>
        <position position="148"/>
    </location>
    <ligand>
        <name>FAD</name>
        <dbReference type="ChEBI" id="CHEBI:57692"/>
    </ligand>
</feature>
<keyword evidence="9 12" id="KW-0520">NAD</keyword>
<dbReference type="RefSeq" id="XP_003954864.1">
    <property type="nucleotide sequence ID" value="XM_003954815.1"/>
</dbReference>
<evidence type="ECO:0000256" key="2">
    <source>
        <dbReference type="ARBA" id="ARBA00004370"/>
    </source>
</evidence>
<evidence type="ECO:0000256" key="1">
    <source>
        <dbReference type="ARBA" id="ARBA00001974"/>
    </source>
</evidence>
<dbReference type="GO" id="GO:0006696">
    <property type="term" value="P:ergosterol biosynthetic process"/>
    <property type="evidence" value="ECO:0007669"/>
    <property type="project" value="TreeGrafter"/>
</dbReference>
<keyword evidence="16" id="KW-1185">Reference proteome</keyword>
<comment type="similarity">
    <text evidence="3 12">Belongs to the flavoprotein pyridine nucleotide cytochrome reductase family.</text>
</comment>
<feature type="binding site" evidence="11">
    <location>
        <position position="141"/>
    </location>
    <ligand>
        <name>FAD</name>
        <dbReference type="ChEBI" id="CHEBI:57692"/>
    </ligand>
</feature>
<dbReference type="PRINTS" id="PR00406">
    <property type="entry name" value="CYTB5RDTASE"/>
</dbReference>
<organism evidence="15 16">
    <name type="scientific">Kazachstania africana (strain ATCC 22294 / BCRC 22015 / CBS 2517 / CECT 1963 / NBRC 1671 / NRRL Y-8276)</name>
    <name type="common">Yeast</name>
    <name type="synonym">Kluyveromyces africanus</name>
    <dbReference type="NCBI Taxonomy" id="1071382"/>
    <lineage>
        <taxon>Eukaryota</taxon>
        <taxon>Fungi</taxon>
        <taxon>Dikarya</taxon>
        <taxon>Ascomycota</taxon>
        <taxon>Saccharomycotina</taxon>
        <taxon>Saccharomycetes</taxon>
        <taxon>Saccharomycetales</taxon>
        <taxon>Saccharomycetaceae</taxon>
        <taxon>Kazachstania</taxon>
    </lineage>
</organism>
<keyword evidence="4 11" id="KW-0285">Flavoprotein</keyword>
<evidence type="ECO:0000256" key="13">
    <source>
        <dbReference type="SAM" id="Phobius"/>
    </source>
</evidence>
<dbReference type="InterPro" id="IPR001834">
    <property type="entry name" value="CBR-like"/>
</dbReference>
<dbReference type="KEGG" id="kaf:KAFR_0A02930"/>
<dbReference type="EMBL" id="HE650821">
    <property type="protein sequence ID" value="CCF55729.1"/>
    <property type="molecule type" value="Genomic_DNA"/>
</dbReference>
<evidence type="ECO:0000313" key="16">
    <source>
        <dbReference type="Proteomes" id="UP000005220"/>
    </source>
</evidence>
<dbReference type="FunCoup" id="H2AMX9">
    <property type="interactions" value="122"/>
</dbReference>
<dbReference type="GO" id="GO:0005886">
    <property type="term" value="C:plasma membrane"/>
    <property type="evidence" value="ECO:0007669"/>
    <property type="project" value="EnsemblFungi"/>
</dbReference>
<dbReference type="STRING" id="1071382.H2AMX9"/>
<dbReference type="GeneID" id="13882183"/>
<evidence type="ECO:0000259" key="14">
    <source>
        <dbReference type="PROSITE" id="PS51384"/>
    </source>
</evidence>